<evidence type="ECO:0000256" key="1">
    <source>
        <dbReference type="PROSITE-ProRule" id="PRU00497"/>
    </source>
</evidence>
<evidence type="ECO:0000256" key="2">
    <source>
        <dbReference type="SAM" id="MobiDB-lite"/>
    </source>
</evidence>
<dbReference type="AlphaFoldDB" id="A0A1J1I6C3"/>
<name>A0A1J1I6C3_9DIPT</name>
<accession>A0A1J1I6C3</accession>
<feature type="region of interest" description="Disordered" evidence="2">
    <location>
        <begin position="150"/>
        <end position="173"/>
    </location>
</feature>
<dbReference type="PROSITE" id="PS51155">
    <property type="entry name" value="CHIT_BIND_RR_2"/>
    <property type="match status" value="1"/>
</dbReference>
<feature type="compositionally biased region" description="Low complexity" evidence="2">
    <location>
        <begin position="150"/>
        <end position="159"/>
    </location>
</feature>
<keyword evidence="3" id="KW-0732">Signal</keyword>
<dbReference type="OrthoDB" id="7790176at2759"/>
<dbReference type="Proteomes" id="UP000183832">
    <property type="component" value="Unassembled WGS sequence"/>
</dbReference>
<dbReference type="EMBL" id="CVRI01000043">
    <property type="protein sequence ID" value="CRK95871.1"/>
    <property type="molecule type" value="Genomic_DNA"/>
</dbReference>
<dbReference type="Pfam" id="PF00379">
    <property type="entry name" value="Chitin_bind_4"/>
    <property type="match status" value="1"/>
</dbReference>
<feature type="chain" id="PRO_5012791758" evidence="3">
    <location>
        <begin position="17"/>
        <end position="258"/>
    </location>
</feature>
<dbReference type="InterPro" id="IPR000618">
    <property type="entry name" value="Insect_cuticle"/>
</dbReference>
<reference evidence="4 5" key="1">
    <citation type="submission" date="2015-04" db="EMBL/GenBank/DDBJ databases">
        <authorList>
            <person name="Syromyatnikov M.Y."/>
            <person name="Popov V.N."/>
        </authorList>
    </citation>
    <scope>NUCLEOTIDE SEQUENCE [LARGE SCALE GENOMIC DNA]</scope>
</reference>
<organism evidence="4 5">
    <name type="scientific">Clunio marinus</name>
    <dbReference type="NCBI Taxonomy" id="568069"/>
    <lineage>
        <taxon>Eukaryota</taxon>
        <taxon>Metazoa</taxon>
        <taxon>Ecdysozoa</taxon>
        <taxon>Arthropoda</taxon>
        <taxon>Hexapoda</taxon>
        <taxon>Insecta</taxon>
        <taxon>Pterygota</taxon>
        <taxon>Neoptera</taxon>
        <taxon>Endopterygota</taxon>
        <taxon>Diptera</taxon>
        <taxon>Nematocera</taxon>
        <taxon>Chironomoidea</taxon>
        <taxon>Chironomidae</taxon>
        <taxon>Clunio</taxon>
    </lineage>
</organism>
<proteinExistence type="predicted"/>
<keyword evidence="1" id="KW-0193">Cuticle</keyword>
<dbReference type="PANTHER" id="PTHR10380:SF196">
    <property type="entry name" value="CUTICULAR PROTEIN 72EA"/>
    <property type="match status" value="1"/>
</dbReference>
<gene>
    <name evidence="4" type="primary">putative Cuticle protein 6</name>
    <name evidence="4" type="ORF">CLUMA_CG009318</name>
</gene>
<dbReference type="GO" id="GO:0062129">
    <property type="term" value="C:chitin-based extracellular matrix"/>
    <property type="evidence" value="ECO:0007669"/>
    <property type="project" value="TreeGrafter"/>
</dbReference>
<feature type="signal peptide" evidence="3">
    <location>
        <begin position="1"/>
        <end position="16"/>
    </location>
</feature>
<evidence type="ECO:0000313" key="5">
    <source>
        <dbReference type="Proteomes" id="UP000183832"/>
    </source>
</evidence>
<evidence type="ECO:0000313" key="4">
    <source>
        <dbReference type="EMBL" id="CRK95871.1"/>
    </source>
</evidence>
<sequence>MKYFIVLISSILACNAAPSLINYQPTVYSSVLAAPSVVHLASGPVLTQYHSQDGLGSYSYGYGGGPSAKSEVKTLDGVTRGSYSYVDANSKLQTVEYVSDALGFRVAATNLPTPPVDNGVAPVDLAEPPKPVEDTVEVKQARAEHLAAVAKAESESVASNDLPEAPKPVEDTPEVQKAKEEHLQAVEIAKARSSEAVVVDSQPENVVVAAAQPQIIHAPLAIQPAAIHLAASPIAVVRSHPPSFAYSVYAPGHQVILG</sequence>
<keyword evidence="5" id="KW-1185">Reference proteome</keyword>
<dbReference type="STRING" id="568069.A0A1J1I6C3"/>
<evidence type="ECO:0000256" key="3">
    <source>
        <dbReference type="SAM" id="SignalP"/>
    </source>
</evidence>
<dbReference type="GO" id="GO:0008010">
    <property type="term" value="F:structural constituent of chitin-based larval cuticle"/>
    <property type="evidence" value="ECO:0007669"/>
    <property type="project" value="TreeGrafter"/>
</dbReference>
<dbReference type="PANTHER" id="PTHR10380">
    <property type="entry name" value="CUTICLE PROTEIN"/>
    <property type="match status" value="1"/>
</dbReference>
<protein>
    <submittedName>
        <fullName evidence="4">CLUMA_CG009318, isoform A</fullName>
    </submittedName>
</protein>
<dbReference type="InterPro" id="IPR050468">
    <property type="entry name" value="Cuticle_Struct_Prot"/>
</dbReference>